<dbReference type="Proteomes" id="UP000650467">
    <property type="component" value="Unassembled WGS sequence"/>
</dbReference>
<evidence type="ECO:0000256" key="1">
    <source>
        <dbReference type="SAM" id="SignalP"/>
    </source>
</evidence>
<sequence length="292" mass="30487">MAALAAIVLLCSSRFVAAQDFIAQCNGAFATSWGLTSNLATSSKTLLSSIDNGRGTELIAATPVPFSSLTPFLPPGYAPEVAVNIQQQPIPGYGLIFIANVRYASSSLNSGEIRASYVMIQVHAPAWAGQQGLNSPGTVHFYALKSYTMNKAFQDVLVGAGFNMDFRGDLDFSASDTARNISVPGAFRVSGASFFPQTLPSVSVVIWNQGSKGTSVLQVLNVPATLGYGASTVLSPPGSCLTSLLKTTFPIFDCTGASNSDAPGWSCTGPVVGLANDFPGTNNLKVWLLQGN</sequence>
<proteinExistence type="predicted"/>
<feature type="chain" id="PRO_5032419506" evidence="1">
    <location>
        <begin position="19"/>
        <end position="292"/>
    </location>
</feature>
<dbReference type="AlphaFoldDB" id="A0A835W3F2"/>
<evidence type="ECO:0000313" key="3">
    <source>
        <dbReference type="Proteomes" id="UP000650467"/>
    </source>
</evidence>
<comment type="caution">
    <text evidence="2">The sequence shown here is derived from an EMBL/GenBank/DDBJ whole genome shotgun (WGS) entry which is preliminary data.</text>
</comment>
<feature type="signal peptide" evidence="1">
    <location>
        <begin position="1"/>
        <end position="18"/>
    </location>
</feature>
<gene>
    <name evidence="2" type="ORF">HXX76_006846</name>
</gene>
<reference evidence="2" key="1">
    <citation type="journal article" date="2020" name="bioRxiv">
        <title>Comparative genomics of Chlamydomonas.</title>
        <authorList>
            <person name="Craig R.J."/>
            <person name="Hasan A.R."/>
            <person name="Ness R.W."/>
            <person name="Keightley P.D."/>
        </authorList>
    </citation>
    <scope>NUCLEOTIDE SEQUENCE</scope>
    <source>
        <strain evidence="2">SAG 7.73</strain>
    </source>
</reference>
<protein>
    <submittedName>
        <fullName evidence="2">Uncharacterized protein</fullName>
    </submittedName>
</protein>
<keyword evidence="3" id="KW-1185">Reference proteome</keyword>
<dbReference type="EMBL" id="JAEHOC010000014">
    <property type="protein sequence ID" value="KAG2435644.1"/>
    <property type="molecule type" value="Genomic_DNA"/>
</dbReference>
<dbReference type="OrthoDB" id="553965at2759"/>
<organism evidence="2 3">
    <name type="scientific">Chlamydomonas incerta</name>
    <dbReference type="NCBI Taxonomy" id="51695"/>
    <lineage>
        <taxon>Eukaryota</taxon>
        <taxon>Viridiplantae</taxon>
        <taxon>Chlorophyta</taxon>
        <taxon>core chlorophytes</taxon>
        <taxon>Chlorophyceae</taxon>
        <taxon>CS clade</taxon>
        <taxon>Chlamydomonadales</taxon>
        <taxon>Chlamydomonadaceae</taxon>
        <taxon>Chlamydomonas</taxon>
    </lineage>
</organism>
<evidence type="ECO:0000313" key="2">
    <source>
        <dbReference type="EMBL" id="KAG2435644.1"/>
    </source>
</evidence>
<keyword evidence="1" id="KW-0732">Signal</keyword>
<name>A0A835W3F2_CHLIN</name>
<accession>A0A835W3F2</accession>